<dbReference type="Proteomes" id="UP000070376">
    <property type="component" value="Unassembled WGS sequence"/>
</dbReference>
<dbReference type="GeneID" id="93258641"/>
<organism evidence="10 11">
    <name type="scientific">Heyndrickxia coagulans</name>
    <name type="common">Weizmannia coagulans</name>
    <dbReference type="NCBI Taxonomy" id="1398"/>
    <lineage>
        <taxon>Bacteria</taxon>
        <taxon>Bacillati</taxon>
        <taxon>Bacillota</taxon>
        <taxon>Bacilli</taxon>
        <taxon>Bacillales</taxon>
        <taxon>Bacillaceae</taxon>
        <taxon>Heyndrickxia</taxon>
    </lineage>
</organism>
<evidence type="ECO:0000256" key="5">
    <source>
        <dbReference type="ARBA" id="ARBA00022759"/>
    </source>
</evidence>
<keyword evidence="3 9" id="KW-0540">Nuclease</keyword>
<keyword evidence="7 9" id="KW-0460">Magnesium</keyword>
<dbReference type="GO" id="GO:0043571">
    <property type="term" value="P:maintenance of CRISPR repeat elements"/>
    <property type="evidence" value="ECO:0007669"/>
    <property type="project" value="UniProtKB-UniRule"/>
</dbReference>
<keyword evidence="6 9" id="KW-0378">Hydrolase</keyword>
<evidence type="ECO:0000256" key="2">
    <source>
        <dbReference type="ARBA" id="ARBA00009959"/>
    </source>
</evidence>
<dbReference type="AlphaFoldDB" id="A0A133L2X3"/>
<reference evidence="11" key="1">
    <citation type="submission" date="2016-01" db="EMBL/GenBank/DDBJ databases">
        <authorList>
            <person name="Mitreva M."/>
            <person name="Pepin K.H."/>
            <person name="Mihindukulasuriya K.A."/>
            <person name="Fulton R."/>
            <person name="Fronick C."/>
            <person name="O'Laughlin M."/>
            <person name="Miner T."/>
            <person name="Herter B."/>
            <person name="Rosa B.A."/>
            <person name="Cordes M."/>
            <person name="Tomlinson C."/>
            <person name="Wollam A."/>
            <person name="Palsikar V.B."/>
            <person name="Mardis E.R."/>
            <person name="Wilson R.K."/>
        </authorList>
    </citation>
    <scope>NUCLEOTIDE SEQUENCE [LARGE SCALE GENOMIC DNA]</scope>
    <source>
        <strain evidence="11">GED7749B</strain>
    </source>
</reference>
<dbReference type="Pfam" id="PF09827">
    <property type="entry name" value="CRISPR_Cas2"/>
    <property type="match status" value="1"/>
</dbReference>
<dbReference type="EC" id="3.1.-.-" evidence="9"/>
<evidence type="ECO:0000313" key="10">
    <source>
        <dbReference type="EMBL" id="KWZ86194.1"/>
    </source>
</evidence>
<accession>A0A133L2X3</accession>
<dbReference type="PANTHER" id="PTHR34405:SF1">
    <property type="entry name" value="CRISPR-ASSOCIATED ENDORIBONUCLEASE CAS2"/>
    <property type="match status" value="1"/>
</dbReference>
<comment type="subunit">
    <text evidence="9">Homodimer, forms a heterotetramer with a Cas1 homodimer.</text>
</comment>
<comment type="caution">
    <text evidence="10">The sequence shown here is derived from an EMBL/GenBank/DDBJ whole genome shotgun (WGS) entry which is preliminary data.</text>
</comment>
<name>A0A133L2X3_HEYCO</name>
<feature type="binding site" evidence="9">
    <location>
        <position position="17"/>
    </location>
    <ligand>
        <name>Mg(2+)</name>
        <dbReference type="ChEBI" id="CHEBI:18420"/>
        <note>catalytic</note>
    </ligand>
</feature>
<sequence length="97" mass="11472">MGAKKSLNFNYVFLFYDINERRVQKVFKICKKYLYHHQKSVFRGAITPSQLISLKKELNKVIHKDEDFISIVKFLSEFYFDEETIGKNPGDGESIFL</sequence>
<keyword evidence="5 9" id="KW-0255">Endonuclease</keyword>
<evidence type="ECO:0000313" key="11">
    <source>
        <dbReference type="Proteomes" id="UP000070376"/>
    </source>
</evidence>
<evidence type="ECO:0000256" key="3">
    <source>
        <dbReference type="ARBA" id="ARBA00022722"/>
    </source>
</evidence>
<dbReference type="InterPro" id="IPR021127">
    <property type="entry name" value="CRISPR_associated_Cas2"/>
</dbReference>
<evidence type="ECO:0000256" key="8">
    <source>
        <dbReference type="ARBA" id="ARBA00023118"/>
    </source>
</evidence>
<dbReference type="Gene3D" id="3.30.70.240">
    <property type="match status" value="1"/>
</dbReference>
<evidence type="ECO:0000256" key="1">
    <source>
        <dbReference type="ARBA" id="ARBA00001946"/>
    </source>
</evidence>
<dbReference type="GO" id="GO:0016787">
    <property type="term" value="F:hydrolase activity"/>
    <property type="evidence" value="ECO:0007669"/>
    <property type="project" value="UniProtKB-KW"/>
</dbReference>
<evidence type="ECO:0000256" key="6">
    <source>
        <dbReference type="ARBA" id="ARBA00022801"/>
    </source>
</evidence>
<dbReference type="GO" id="GO:0046872">
    <property type="term" value="F:metal ion binding"/>
    <property type="evidence" value="ECO:0007669"/>
    <property type="project" value="UniProtKB-UniRule"/>
</dbReference>
<keyword evidence="8 9" id="KW-0051">Antiviral defense</keyword>
<evidence type="ECO:0000256" key="4">
    <source>
        <dbReference type="ARBA" id="ARBA00022723"/>
    </source>
</evidence>
<dbReference type="PANTHER" id="PTHR34405">
    <property type="entry name" value="CRISPR-ASSOCIATED ENDORIBONUCLEASE CAS2"/>
    <property type="match status" value="1"/>
</dbReference>
<protein>
    <recommendedName>
        <fullName evidence="9">CRISPR-associated endoribonuclease Cas2</fullName>
        <ecNumber evidence="9">3.1.-.-</ecNumber>
    </recommendedName>
</protein>
<comment type="function">
    <text evidence="9">CRISPR (clustered regularly interspaced short palindromic repeat), is an adaptive immune system that provides protection against mobile genetic elements (viruses, transposable elements and conjugative plasmids). CRISPR clusters contain sequences complementary to antecedent mobile elements and target invading nucleic acids. CRISPR clusters are transcribed and processed into CRISPR RNA (crRNA). Functions as a ssRNA-specific endoribonuclease. Involved in the integration of spacer DNA into the CRISPR cassette.</text>
</comment>
<dbReference type="InterPro" id="IPR019199">
    <property type="entry name" value="Virulence_VapD/CRISPR_Cas2"/>
</dbReference>
<dbReference type="PATRIC" id="fig|1398.22.peg.110"/>
<dbReference type="SUPFAM" id="SSF143430">
    <property type="entry name" value="TTP0101/SSO1404-like"/>
    <property type="match status" value="1"/>
</dbReference>
<gene>
    <name evidence="9" type="primary">cas2</name>
    <name evidence="10" type="ORF">HMPREF3213_00105</name>
</gene>
<evidence type="ECO:0000256" key="7">
    <source>
        <dbReference type="ARBA" id="ARBA00022842"/>
    </source>
</evidence>
<dbReference type="GO" id="GO:0004521">
    <property type="term" value="F:RNA endonuclease activity"/>
    <property type="evidence" value="ECO:0007669"/>
    <property type="project" value="InterPro"/>
</dbReference>
<dbReference type="NCBIfam" id="TIGR01573">
    <property type="entry name" value="cas2"/>
    <property type="match status" value="1"/>
</dbReference>
<dbReference type="GO" id="GO:0051607">
    <property type="term" value="P:defense response to virus"/>
    <property type="evidence" value="ECO:0007669"/>
    <property type="project" value="UniProtKB-UniRule"/>
</dbReference>
<dbReference type="EMBL" id="LRPN01000005">
    <property type="protein sequence ID" value="KWZ86194.1"/>
    <property type="molecule type" value="Genomic_DNA"/>
</dbReference>
<comment type="similarity">
    <text evidence="2 9">Belongs to the CRISPR-associated endoribonuclease Cas2 protein family.</text>
</comment>
<keyword evidence="4 9" id="KW-0479">Metal-binding</keyword>
<evidence type="ECO:0000256" key="9">
    <source>
        <dbReference type="HAMAP-Rule" id="MF_01471"/>
    </source>
</evidence>
<dbReference type="CDD" id="cd09725">
    <property type="entry name" value="Cas2_I_II_III"/>
    <property type="match status" value="1"/>
</dbReference>
<comment type="cofactor">
    <cofactor evidence="1 9">
        <name>Mg(2+)</name>
        <dbReference type="ChEBI" id="CHEBI:18420"/>
    </cofactor>
</comment>
<dbReference type="HAMAP" id="MF_01471">
    <property type="entry name" value="Cas2"/>
    <property type="match status" value="1"/>
</dbReference>
<dbReference type="RefSeq" id="WP_017554269.1">
    <property type="nucleotide sequence ID" value="NZ_CABJCT010000004.1"/>
</dbReference>
<proteinExistence type="inferred from homology"/>